<dbReference type="RefSeq" id="WP_113931909.1">
    <property type="nucleotide sequence ID" value="NZ_JACCEU010000002.1"/>
</dbReference>
<dbReference type="InterPro" id="IPR009057">
    <property type="entry name" value="Homeodomain-like_sf"/>
</dbReference>
<feature type="domain" description="HTH araC/xylS-type" evidence="4">
    <location>
        <begin position="210"/>
        <end position="309"/>
    </location>
</feature>
<dbReference type="PRINTS" id="PR00032">
    <property type="entry name" value="HTHARAC"/>
</dbReference>
<reference evidence="5 6" key="1">
    <citation type="submission" date="2018-06" db="EMBL/GenBank/DDBJ databases">
        <title>Genomic Encyclopedia of Type Strains, Phase IV (KMG-IV): sequencing the most valuable type-strain genomes for metagenomic binning, comparative biology and taxonomic classification.</title>
        <authorList>
            <person name="Goeker M."/>
        </authorList>
    </citation>
    <scope>NUCLEOTIDE SEQUENCE [LARGE SCALE GENOMIC DNA]</scope>
    <source>
        <strain evidence="5 6">DSM 25520</strain>
    </source>
</reference>
<dbReference type="InterPro" id="IPR020449">
    <property type="entry name" value="Tscrpt_reg_AraC-type_HTH"/>
</dbReference>
<evidence type="ECO:0000256" key="1">
    <source>
        <dbReference type="ARBA" id="ARBA00023015"/>
    </source>
</evidence>
<accession>A0A366HI89</accession>
<dbReference type="SMART" id="SM00342">
    <property type="entry name" value="HTH_ARAC"/>
    <property type="match status" value="1"/>
</dbReference>
<keyword evidence="6" id="KW-1185">Reference proteome</keyword>
<dbReference type="Pfam" id="PF12833">
    <property type="entry name" value="HTH_18"/>
    <property type="match status" value="1"/>
</dbReference>
<dbReference type="PROSITE" id="PS01124">
    <property type="entry name" value="HTH_ARAC_FAMILY_2"/>
    <property type="match status" value="1"/>
</dbReference>
<evidence type="ECO:0000256" key="2">
    <source>
        <dbReference type="ARBA" id="ARBA00023125"/>
    </source>
</evidence>
<dbReference type="PROSITE" id="PS00041">
    <property type="entry name" value="HTH_ARAC_FAMILY_1"/>
    <property type="match status" value="1"/>
</dbReference>
<dbReference type="GO" id="GO:0003700">
    <property type="term" value="F:DNA-binding transcription factor activity"/>
    <property type="evidence" value="ECO:0007669"/>
    <property type="project" value="InterPro"/>
</dbReference>
<dbReference type="SUPFAM" id="SSF46689">
    <property type="entry name" value="Homeodomain-like"/>
    <property type="match status" value="1"/>
</dbReference>
<dbReference type="Pfam" id="PF14525">
    <property type="entry name" value="AraC_binding_2"/>
    <property type="match status" value="1"/>
</dbReference>
<protein>
    <submittedName>
        <fullName evidence="5">AraC family transcriptional regulator</fullName>
    </submittedName>
</protein>
<proteinExistence type="predicted"/>
<organism evidence="5 6">
    <name type="scientific">Eoetvoesiella caeni</name>
    <dbReference type="NCBI Taxonomy" id="645616"/>
    <lineage>
        <taxon>Bacteria</taxon>
        <taxon>Pseudomonadati</taxon>
        <taxon>Pseudomonadota</taxon>
        <taxon>Betaproteobacteria</taxon>
        <taxon>Burkholderiales</taxon>
        <taxon>Alcaligenaceae</taxon>
        <taxon>Eoetvoesiella</taxon>
    </lineage>
</organism>
<keyword evidence="2" id="KW-0238">DNA-binding</keyword>
<evidence type="ECO:0000313" key="5">
    <source>
        <dbReference type="EMBL" id="RBP41636.1"/>
    </source>
</evidence>
<dbReference type="GO" id="GO:0043565">
    <property type="term" value="F:sequence-specific DNA binding"/>
    <property type="evidence" value="ECO:0007669"/>
    <property type="project" value="InterPro"/>
</dbReference>
<dbReference type="InterPro" id="IPR035418">
    <property type="entry name" value="AraC-bd_2"/>
</dbReference>
<dbReference type="InterPro" id="IPR018062">
    <property type="entry name" value="HTH_AraC-typ_CS"/>
</dbReference>
<dbReference type="Gene3D" id="1.10.10.60">
    <property type="entry name" value="Homeodomain-like"/>
    <property type="match status" value="1"/>
</dbReference>
<keyword evidence="3" id="KW-0804">Transcription</keyword>
<gene>
    <name evidence="5" type="ORF">DFR37_10215</name>
</gene>
<dbReference type="InterPro" id="IPR018060">
    <property type="entry name" value="HTH_AraC"/>
</dbReference>
<name>A0A366HI89_9BURK</name>
<dbReference type="AlphaFoldDB" id="A0A366HI89"/>
<evidence type="ECO:0000259" key="4">
    <source>
        <dbReference type="PROSITE" id="PS01124"/>
    </source>
</evidence>
<comment type="caution">
    <text evidence="5">The sequence shown here is derived from an EMBL/GenBank/DDBJ whole genome shotgun (WGS) entry which is preliminary data.</text>
</comment>
<evidence type="ECO:0000256" key="3">
    <source>
        <dbReference type="ARBA" id="ARBA00023163"/>
    </source>
</evidence>
<dbReference type="PANTHER" id="PTHR43280:SF2">
    <property type="entry name" value="HTH-TYPE TRANSCRIPTIONAL REGULATOR EXSA"/>
    <property type="match status" value="1"/>
</dbReference>
<dbReference type="PANTHER" id="PTHR43280">
    <property type="entry name" value="ARAC-FAMILY TRANSCRIPTIONAL REGULATOR"/>
    <property type="match status" value="1"/>
</dbReference>
<dbReference type="EMBL" id="QNRQ01000002">
    <property type="protein sequence ID" value="RBP41636.1"/>
    <property type="molecule type" value="Genomic_DNA"/>
</dbReference>
<keyword evidence="1" id="KW-0805">Transcription regulation</keyword>
<dbReference type="OrthoDB" id="1050625at2"/>
<evidence type="ECO:0000313" key="6">
    <source>
        <dbReference type="Proteomes" id="UP000253628"/>
    </source>
</evidence>
<dbReference type="Proteomes" id="UP000253628">
    <property type="component" value="Unassembled WGS sequence"/>
</dbReference>
<sequence>MKMIVMSTDIQPKPDSKSDWLDAICKMIHNVQVDNLSSRNFAAKISGRRYGDVSCASFWSKPHDVSCSREQLSNAGAGGYLLSWQMSGEAHIEQGKARIRLAPGGIAIVDGRQPMHVAFPTEVRRIVARLPARALEERLPGFLRLPTMAFTPTGPLAEILFSYLMQLSGEDSALEPKDMELIAENICNLLKIAAGHAGLDCIDSKSLKQQLITRYMRQKACDPGLTLDAVAGHVNMSRRTVQKILQEMNSSFTEFITEERLVSAAKKLSLSAEVPISDVAYNSGFSDISHFNHLFKRRFSMTPSDYRNSQPLQ</sequence>